<proteinExistence type="predicted"/>
<evidence type="ECO:0000259" key="2">
    <source>
        <dbReference type="PROSITE" id="PS50960"/>
    </source>
</evidence>
<name>A0A8B6HN93_MYTGA</name>
<keyword evidence="1" id="KW-0238">DNA-binding</keyword>
<dbReference type="GO" id="GO:0003677">
    <property type="term" value="F:DNA binding"/>
    <property type="evidence" value="ECO:0007669"/>
    <property type="project" value="UniProtKB-UniRule"/>
</dbReference>
<keyword evidence="1" id="KW-0539">Nucleus</keyword>
<dbReference type="SUPFAM" id="SSF46689">
    <property type="entry name" value="Homeodomain-like"/>
    <property type="match status" value="1"/>
</dbReference>
<dbReference type="Pfam" id="PF05225">
    <property type="entry name" value="HTH_psq"/>
    <property type="match status" value="1"/>
</dbReference>
<dbReference type="InterPro" id="IPR007889">
    <property type="entry name" value="HTH_Psq"/>
</dbReference>
<sequence>MPKKRKQSVYRTYTDENFIKAIDGIKSGRVSQRKAASLYSIPQATLSDHMRGRVKDNTPVGRKPVIPIEIEKNKSNNTPGKDWWYGFKGRNPTVTLRSPEKLTSIRARALNSVKVGEYFLDLKKEMNRLGLNDKPELVWNMDEKGVPLEHTPSKVVAAKSSRTIPGRVSNTRERNTIFGCINARGDRMPPLIIVKGKTQKAVMSYNTADGPVGATWTYQAKAWTEDVLGIEWFTNIFLKKCGNQRPQLLILDGHHSHEVLGLIEKARENNITLLTLPPHTTHYLCPLDRTVFGPLSKNYDRICSEYCQNPGNLVNKITWPGLFRRAFETAFKPERT</sequence>
<reference evidence="3" key="1">
    <citation type="submission" date="2018-11" db="EMBL/GenBank/DDBJ databases">
        <authorList>
            <person name="Alioto T."/>
            <person name="Alioto T."/>
        </authorList>
    </citation>
    <scope>NUCLEOTIDE SEQUENCE</scope>
</reference>
<comment type="subcellular location">
    <subcellularLocation>
        <location evidence="1">Nucleus</location>
    </subcellularLocation>
</comment>
<dbReference type="InterPro" id="IPR050863">
    <property type="entry name" value="CenT-Element_Derived"/>
</dbReference>
<protein>
    <recommendedName>
        <fullName evidence="2">HTH psq-type domain-containing protein</fullName>
    </recommendedName>
</protein>
<dbReference type="OrthoDB" id="6156430at2759"/>
<comment type="caution">
    <text evidence="3">The sequence shown here is derived from an EMBL/GenBank/DDBJ whole genome shotgun (WGS) entry which is preliminary data.</text>
</comment>
<organism evidence="3 4">
    <name type="scientific">Mytilus galloprovincialis</name>
    <name type="common">Mediterranean mussel</name>
    <dbReference type="NCBI Taxonomy" id="29158"/>
    <lineage>
        <taxon>Eukaryota</taxon>
        <taxon>Metazoa</taxon>
        <taxon>Spiralia</taxon>
        <taxon>Lophotrochozoa</taxon>
        <taxon>Mollusca</taxon>
        <taxon>Bivalvia</taxon>
        <taxon>Autobranchia</taxon>
        <taxon>Pteriomorphia</taxon>
        <taxon>Mytilida</taxon>
        <taxon>Mytiloidea</taxon>
        <taxon>Mytilidae</taxon>
        <taxon>Mytilinae</taxon>
        <taxon>Mytilus</taxon>
    </lineage>
</organism>
<dbReference type="PROSITE" id="PS50960">
    <property type="entry name" value="HTH_PSQ"/>
    <property type="match status" value="1"/>
</dbReference>
<evidence type="ECO:0000313" key="4">
    <source>
        <dbReference type="Proteomes" id="UP000596742"/>
    </source>
</evidence>
<dbReference type="EMBL" id="UYJE01010297">
    <property type="protein sequence ID" value="VDI81895.1"/>
    <property type="molecule type" value="Genomic_DNA"/>
</dbReference>
<evidence type="ECO:0000256" key="1">
    <source>
        <dbReference type="PROSITE-ProRule" id="PRU00320"/>
    </source>
</evidence>
<dbReference type="PANTHER" id="PTHR19303:SF74">
    <property type="entry name" value="POGO TRANSPOSABLE ELEMENT WITH KRAB DOMAIN"/>
    <property type="match status" value="1"/>
</dbReference>
<feature type="domain" description="HTH psq-type" evidence="2">
    <location>
        <begin position="1"/>
        <end position="56"/>
    </location>
</feature>
<dbReference type="InterPro" id="IPR009057">
    <property type="entry name" value="Homeodomain-like_sf"/>
</dbReference>
<evidence type="ECO:0000313" key="3">
    <source>
        <dbReference type="EMBL" id="VDI81895.1"/>
    </source>
</evidence>
<dbReference type="PANTHER" id="PTHR19303">
    <property type="entry name" value="TRANSPOSON"/>
    <property type="match status" value="1"/>
</dbReference>
<keyword evidence="4" id="KW-1185">Reference proteome</keyword>
<dbReference type="InterPro" id="IPR004875">
    <property type="entry name" value="DDE_SF_endonuclease_dom"/>
</dbReference>
<dbReference type="AlphaFoldDB" id="A0A8B6HN93"/>
<accession>A0A8B6HN93</accession>
<dbReference type="Proteomes" id="UP000596742">
    <property type="component" value="Unassembled WGS sequence"/>
</dbReference>
<dbReference type="Pfam" id="PF03184">
    <property type="entry name" value="DDE_1"/>
    <property type="match status" value="1"/>
</dbReference>
<dbReference type="GO" id="GO:0005634">
    <property type="term" value="C:nucleus"/>
    <property type="evidence" value="ECO:0007669"/>
    <property type="project" value="UniProtKB-SubCell"/>
</dbReference>
<gene>
    <name evidence="3" type="ORF">MGAL_10B005788</name>
</gene>
<dbReference type="Gene3D" id="1.10.10.60">
    <property type="entry name" value="Homeodomain-like"/>
    <property type="match status" value="1"/>
</dbReference>
<feature type="DNA-binding region" description="H-T-H motif" evidence="1">
    <location>
        <begin position="32"/>
        <end position="52"/>
    </location>
</feature>